<proteinExistence type="evidence at transcript level"/>
<gene>
    <name evidence="2" type="primary">Fhx2</name>
</gene>
<dbReference type="GO" id="GO:0005198">
    <property type="term" value="F:structural molecule activity"/>
    <property type="evidence" value="ECO:0007669"/>
    <property type="project" value="InterPro"/>
</dbReference>
<sequence length="237" mass="26718">MNALTFAFVGIYSYLQLISCDVIIRRPNESNIKEPCALDDLSCIRNEFKKNGWCSNLSKEQNSRGYLYLNSITSRLPVVNATVTDTQVTIAGLENGIVSAFYINLITDAVVLSVDFSDIHYHETATFYYHREGQEDLIVEIPDTTEYYKSVTTTSTTSGGRKFSPSNTETHARINVKAEYEFPGVEDVTDQDVLAFLAAIKENEFATIQELYVPRAPVLAYYYMQNVICDSSHHPNC</sequence>
<feature type="signal peptide" evidence="1">
    <location>
        <begin position="1"/>
        <end position="20"/>
    </location>
</feature>
<organism evidence="2">
    <name type="scientific">Tineola bisselliella</name>
    <name type="common">Webbing clothes moth</name>
    <name type="synonym">Tinea bisselliella</name>
    <dbReference type="NCBI Taxonomy" id="93883"/>
    <lineage>
        <taxon>Eukaryota</taxon>
        <taxon>Metazoa</taxon>
        <taxon>Ecdysozoa</taxon>
        <taxon>Arthropoda</taxon>
        <taxon>Hexapoda</taxon>
        <taxon>Insecta</taxon>
        <taxon>Pterygota</taxon>
        <taxon>Neoptera</taxon>
        <taxon>Endopterygota</taxon>
        <taxon>Lepidoptera</taxon>
        <taxon>Glossata</taxon>
        <taxon>Ditrysia</taxon>
        <taxon>Tineoidea</taxon>
        <taxon>Tineidae</taxon>
        <taxon>Tineinae</taxon>
        <taxon>Tineola</taxon>
    </lineage>
</organism>
<dbReference type="AlphaFoldDB" id="A0A891XII4"/>
<evidence type="ECO:0000313" key="2">
    <source>
        <dbReference type="EMBL" id="QRN45241.1"/>
    </source>
</evidence>
<dbReference type="GO" id="GO:0005576">
    <property type="term" value="C:extracellular region"/>
    <property type="evidence" value="ECO:0007669"/>
    <property type="project" value="InterPro"/>
</dbReference>
<reference evidence="2" key="1">
    <citation type="journal article" name="Insect Biochem. Mol. Biol.">
        <title>Silk of the common clothes moth, Tineola bisselliella, a cosmopolitan pest belonging to the basal ditrysian moth line.</title>
        <authorList>
            <person name="Rouhova L."/>
            <person name="Kludkiewicz B."/>
            <person name="Sehadova H."/>
            <person name="Sery M."/>
            <person name="Kucerova L."/>
            <person name="Konik P."/>
            <person name="Zurovec M."/>
        </authorList>
    </citation>
    <scope>NUCLEOTIDE SEQUENCE</scope>
    <source>
        <tissue evidence="2">Silk glands</tissue>
    </source>
</reference>
<feature type="chain" id="PRO_5032648232" evidence="1">
    <location>
        <begin position="21"/>
        <end position="237"/>
    </location>
</feature>
<name>A0A891XII4_TINBI</name>
<accession>A0A891XII4</accession>
<evidence type="ECO:0000256" key="1">
    <source>
        <dbReference type="SAM" id="SignalP"/>
    </source>
</evidence>
<protein>
    <submittedName>
        <fullName evidence="2">Fibrohexamerin 2</fullName>
    </submittedName>
</protein>
<keyword evidence="1" id="KW-0732">Signal</keyword>
<dbReference type="EMBL" id="MW244707">
    <property type="protein sequence ID" value="QRN45241.1"/>
    <property type="molecule type" value="mRNA"/>
</dbReference>
<dbReference type="InterPro" id="IPR009911">
    <property type="entry name" value="Fibroin_P25"/>
</dbReference>
<dbReference type="Pfam" id="PF07294">
    <property type="entry name" value="Fibroin_P25"/>
    <property type="match status" value="1"/>
</dbReference>